<keyword evidence="3" id="KW-0645">Protease</keyword>
<sequence length="364" mass="40383">MAPLPVAKIFDRIRKYYTGDQVLAPRISDRTALLCALAYTLLYIAPFYLSPTLRSTPLQSRNSPTVIRARIRAVAVTCLLSTAATAFILLHYGDTHLRRLLHLLGLWPVNALDILKVLTLVTILFLGPLYESLLVNSDWKSYSPAALKAALYDSYTGYRNLVIAPLTEELVFRSLTISLYLLANVEPARIVFTTPLIFGLAHVHHLVEFLQSCTPAGRRLPPLSAWVNGLARTGFQFGYTALFGFFAAFVYLRTGNLWACIVAHAFCNWRGLPRVWGTVGQHANRYEARMTPDVAQGKRGGENGDRFKVAAAQVVTADARPRTLGVGWSIVYYALLVIGAYAFDLLLWPLTASDNALARFEPHG</sequence>
<evidence type="ECO:0000256" key="8">
    <source>
        <dbReference type="ARBA" id="ARBA00023136"/>
    </source>
</evidence>
<dbReference type="Proteomes" id="UP001310890">
    <property type="component" value="Unassembled WGS sequence"/>
</dbReference>
<feature type="transmembrane region" description="Helical" evidence="11">
    <location>
        <begin position="234"/>
        <end position="252"/>
    </location>
</feature>
<keyword evidence="6" id="KW-0256">Endoplasmic reticulum</keyword>
<reference evidence="13" key="1">
    <citation type="submission" date="2023-08" db="EMBL/GenBank/DDBJ databases">
        <title>Black Yeasts Isolated from many extreme environments.</title>
        <authorList>
            <person name="Coleine C."/>
            <person name="Stajich J.E."/>
            <person name="Selbmann L."/>
        </authorList>
    </citation>
    <scope>NUCLEOTIDE SEQUENCE</scope>
    <source>
        <strain evidence="13">CCFEE 5401</strain>
    </source>
</reference>
<feature type="transmembrane region" description="Helical" evidence="11">
    <location>
        <begin position="104"/>
        <end position="130"/>
    </location>
</feature>
<dbReference type="InterPro" id="IPR003675">
    <property type="entry name" value="Rce1/LyrA-like_dom"/>
</dbReference>
<keyword evidence="7 11" id="KW-1133">Transmembrane helix</keyword>
<comment type="catalytic activity">
    <reaction evidence="9">
        <text>Hydrolyzes the peptide bond -P2-(S-farnesyl or geranylgeranyl)C-P1'-P2'-P3'-COOH where P1' and P2' are amino acids with aliphatic sidechains and P3' is any C-terminal residue.</text>
        <dbReference type="EC" id="3.4.26.1"/>
    </reaction>
</comment>
<feature type="domain" description="CAAX prenyl protease 2/Lysostaphin resistance protein A-like" evidence="12">
    <location>
        <begin position="159"/>
        <end position="269"/>
    </location>
</feature>
<feature type="transmembrane region" description="Helical" evidence="11">
    <location>
        <begin position="69"/>
        <end position="92"/>
    </location>
</feature>
<keyword evidence="5" id="KW-0378">Hydrolase</keyword>
<evidence type="ECO:0000256" key="2">
    <source>
        <dbReference type="ARBA" id="ARBA00006897"/>
    </source>
</evidence>
<dbReference type="EC" id="3.4.26.1" evidence="10"/>
<dbReference type="PANTHER" id="PTHR13046:SF0">
    <property type="entry name" value="CAAX PRENYL PROTEASE 2"/>
    <property type="match status" value="1"/>
</dbReference>
<dbReference type="GO" id="GO:0005789">
    <property type="term" value="C:endoplasmic reticulum membrane"/>
    <property type="evidence" value="ECO:0007669"/>
    <property type="project" value="UniProtKB-SubCell"/>
</dbReference>
<evidence type="ECO:0000313" key="13">
    <source>
        <dbReference type="EMBL" id="KAK5108825.1"/>
    </source>
</evidence>
<protein>
    <recommendedName>
        <fullName evidence="10">intramembrane prenyl-peptidase Rce1</fullName>
        <ecNumber evidence="10">3.4.26.1</ecNumber>
    </recommendedName>
</protein>
<evidence type="ECO:0000256" key="11">
    <source>
        <dbReference type="SAM" id="Phobius"/>
    </source>
</evidence>
<evidence type="ECO:0000313" key="14">
    <source>
        <dbReference type="Proteomes" id="UP001310890"/>
    </source>
</evidence>
<dbReference type="GO" id="GO:0071586">
    <property type="term" value="P:CAAX-box protein processing"/>
    <property type="evidence" value="ECO:0007669"/>
    <property type="project" value="InterPro"/>
</dbReference>
<gene>
    <name evidence="13" type="ORF">LTR62_007799</name>
</gene>
<evidence type="ECO:0000256" key="6">
    <source>
        <dbReference type="ARBA" id="ARBA00022824"/>
    </source>
</evidence>
<evidence type="ECO:0000259" key="12">
    <source>
        <dbReference type="Pfam" id="PF02517"/>
    </source>
</evidence>
<comment type="subcellular location">
    <subcellularLocation>
        <location evidence="1">Endoplasmic reticulum membrane</location>
        <topology evidence="1">Multi-pass membrane protein</topology>
    </subcellularLocation>
</comment>
<dbReference type="InterPro" id="IPR039731">
    <property type="entry name" value="Rce1"/>
</dbReference>
<accession>A0AAN7TBA7</accession>
<keyword evidence="8 11" id="KW-0472">Membrane</keyword>
<keyword evidence="4 11" id="KW-0812">Transmembrane</keyword>
<dbReference type="AlphaFoldDB" id="A0AAN7TBA7"/>
<name>A0AAN7TBA7_9PEZI</name>
<proteinExistence type="inferred from homology"/>
<evidence type="ECO:0000256" key="5">
    <source>
        <dbReference type="ARBA" id="ARBA00022801"/>
    </source>
</evidence>
<comment type="similarity">
    <text evidence="2">Belongs to the peptidase U48 family.</text>
</comment>
<dbReference type="Pfam" id="PF02517">
    <property type="entry name" value="Rce1-like"/>
    <property type="match status" value="1"/>
</dbReference>
<feature type="transmembrane region" description="Helical" evidence="11">
    <location>
        <begin position="31"/>
        <end position="49"/>
    </location>
</feature>
<dbReference type="EMBL" id="JAVRRL010000077">
    <property type="protein sequence ID" value="KAK5108825.1"/>
    <property type="molecule type" value="Genomic_DNA"/>
</dbReference>
<evidence type="ECO:0000256" key="9">
    <source>
        <dbReference type="ARBA" id="ARBA00047280"/>
    </source>
</evidence>
<evidence type="ECO:0000256" key="1">
    <source>
        <dbReference type="ARBA" id="ARBA00004477"/>
    </source>
</evidence>
<feature type="transmembrane region" description="Helical" evidence="11">
    <location>
        <begin position="330"/>
        <end position="350"/>
    </location>
</feature>
<evidence type="ECO:0000256" key="3">
    <source>
        <dbReference type="ARBA" id="ARBA00022670"/>
    </source>
</evidence>
<evidence type="ECO:0000256" key="7">
    <source>
        <dbReference type="ARBA" id="ARBA00022989"/>
    </source>
</evidence>
<organism evidence="13 14">
    <name type="scientific">Meristemomyces frigidus</name>
    <dbReference type="NCBI Taxonomy" id="1508187"/>
    <lineage>
        <taxon>Eukaryota</taxon>
        <taxon>Fungi</taxon>
        <taxon>Dikarya</taxon>
        <taxon>Ascomycota</taxon>
        <taxon>Pezizomycotina</taxon>
        <taxon>Dothideomycetes</taxon>
        <taxon>Dothideomycetidae</taxon>
        <taxon>Mycosphaerellales</taxon>
        <taxon>Teratosphaeriaceae</taxon>
        <taxon>Meristemomyces</taxon>
    </lineage>
</organism>
<evidence type="ECO:0000256" key="10">
    <source>
        <dbReference type="ARBA" id="ARBA00049729"/>
    </source>
</evidence>
<comment type="caution">
    <text evidence="13">The sequence shown here is derived from an EMBL/GenBank/DDBJ whole genome shotgun (WGS) entry which is preliminary data.</text>
</comment>
<dbReference type="GO" id="GO:0004222">
    <property type="term" value="F:metalloendopeptidase activity"/>
    <property type="evidence" value="ECO:0007669"/>
    <property type="project" value="InterPro"/>
</dbReference>
<evidence type="ECO:0000256" key="4">
    <source>
        <dbReference type="ARBA" id="ARBA00022692"/>
    </source>
</evidence>
<dbReference type="PANTHER" id="PTHR13046">
    <property type="entry name" value="PROTEASE U48 CAAX PRENYL PROTEASE RCE1"/>
    <property type="match status" value="1"/>
</dbReference>